<organism evidence="2 3">
    <name type="scientific">Diplodia seriata</name>
    <dbReference type="NCBI Taxonomy" id="420778"/>
    <lineage>
        <taxon>Eukaryota</taxon>
        <taxon>Fungi</taxon>
        <taxon>Dikarya</taxon>
        <taxon>Ascomycota</taxon>
        <taxon>Pezizomycotina</taxon>
        <taxon>Dothideomycetes</taxon>
        <taxon>Dothideomycetes incertae sedis</taxon>
        <taxon>Botryosphaeriales</taxon>
        <taxon>Botryosphaeriaceae</taxon>
        <taxon>Diplodia</taxon>
    </lineage>
</organism>
<dbReference type="AlphaFoldDB" id="A0A0G2GWK7"/>
<evidence type="ECO:0000256" key="1">
    <source>
        <dbReference type="SAM" id="MobiDB-lite"/>
    </source>
</evidence>
<feature type="compositionally biased region" description="Acidic residues" evidence="1">
    <location>
        <begin position="161"/>
        <end position="170"/>
    </location>
</feature>
<dbReference type="Proteomes" id="UP000034182">
    <property type="component" value="Unassembled WGS sequence"/>
</dbReference>
<proteinExistence type="predicted"/>
<comment type="caution">
    <text evidence="2">The sequence shown here is derived from an EMBL/GenBank/DDBJ whole genome shotgun (WGS) entry which is preliminary data.</text>
</comment>
<sequence>MATRPDLTLPPTAPVERYRDEPMELRPVAVYTLVDLTDTELEELRRVCESECVGSEPGDNVRLAPQPRFVGSPLRAVYDSHLELGPQRTFDPIYFIAAVDTDWRRKGVLLVTLDDGNFDEPGCKTDSLLVKPEDSGLVFVNLQIGNSDWEEEKESYGLPTGDDDDDDNGDDSSHEQPAAPDNGDDDDYDSGPECPDHLEHIENYVPFYAIDSVDPDQLIRNNLEPGVYFKTNPATDYFVRCQAILTPKLDKPTVDTKTLSAPDPDVTADLIAQACALHPARCRKNPWLHKSLLVIADCTDPAEHGFALVQMTWDGITGQGRSKSQLRDIGARAKRDVQRMPGAAHEGLQQRWFNIKLGVRVWRADHPLIAVFQYQVQEKNPGVGRTLLDPQAKKRKEGDEWLVYAPREVHTHSDEPGEEVQWSFEEAVRRFPWMCRQHRWDENFSRAYFICVDNEQPAEKGVVIARVDWDGEVHRSDEELLALQLRDMTTTMRVPAKEALGIIEAGIKKDTNM</sequence>
<reference evidence="2 3" key="1">
    <citation type="submission" date="2015-03" db="EMBL/GenBank/DDBJ databases">
        <authorList>
            <person name="Morales-Cruz A."/>
            <person name="Amrine K.C."/>
            <person name="Cantu D."/>
        </authorList>
    </citation>
    <scope>NUCLEOTIDE SEQUENCE [LARGE SCALE GENOMIC DNA]</scope>
    <source>
        <strain evidence="2">DS831</strain>
    </source>
</reference>
<feature type="region of interest" description="Disordered" evidence="1">
    <location>
        <begin position="150"/>
        <end position="196"/>
    </location>
</feature>
<evidence type="ECO:0000313" key="2">
    <source>
        <dbReference type="EMBL" id="KKY27603.1"/>
    </source>
</evidence>
<name>A0A0G2GWK7_9PEZI</name>
<gene>
    <name evidence="2" type="ORF">UCDDS831_g00708</name>
</gene>
<dbReference type="EMBL" id="LAQI01000019">
    <property type="protein sequence ID" value="KKY27603.1"/>
    <property type="molecule type" value="Genomic_DNA"/>
</dbReference>
<accession>A0A0G2GWK7</accession>
<protein>
    <submittedName>
        <fullName evidence="2">Uncharacterized protein</fullName>
    </submittedName>
</protein>
<reference evidence="2 3" key="2">
    <citation type="submission" date="2015-05" db="EMBL/GenBank/DDBJ databases">
        <title>Distinctive expansion of gene families associated with plant cell wall degradation and secondary metabolism in the genomes of grapevine trunk pathogens.</title>
        <authorList>
            <person name="Lawrence D.P."/>
            <person name="Travadon R."/>
            <person name="Rolshausen P.E."/>
            <person name="Baumgartner K."/>
        </authorList>
    </citation>
    <scope>NUCLEOTIDE SEQUENCE [LARGE SCALE GENOMIC DNA]</scope>
    <source>
        <strain evidence="2">DS831</strain>
    </source>
</reference>
<evidence type="ECO:0000313" key="3">
    <source>
        <dbReference type="Proteomes" id="UP000034182"/>
    </source>
</evidence>